<accession>A0A0V1DMM7</accession>
<dbReference type="EMBL" id="JYDP01009348">
    <property type="protein sequence ID" value="KRY62734.1"/>
    <property type="molecule type" value="Genomic_DNA"/>
</dbReference>
<evidence type="ECO:0000313" key="1">
    <source>
        <dbReference type="EMBL" id="KRY62734.1"/>
    </source>
</evidence>
<proteinExistence type="predicted"/>
<gene>
    <name evidence="1" type="ORF">T11_4075</name>
</gene>
<dbReference type="AlphaFoldDB" id="A0A0V1DMM7"/>
<organism evidence="1 2">
    <name type="scientific">Trichinella zimbabwensis</name>
    <dbReference type="NCBI Taxonomy" id="268475"/>
    <lineage>
        <taxon>Eukaryota</taxon>
        <taxon>Metazoa</taxon>
        <taxon>Ecdysozoa</taxon>
        <taxon>Nematoda</taxon>
        <taxon>Enoplea</taxon>
        <taxon>Dorylaimia</taxon>
        <taxon>Trichinellida</taxon>
        <taxon>Trichinellidae</taxon>
        <taxon>Trichinella</taxon>
    </lineage>
</organism>
<reference evidence="1 2" key="1">
    <citation type="submission" date="2015-01" db="EMBL/GenBank/DDBJ databases">
        <title>Evolution of Trichinella species and genotypes.</title>
        <authorList>
            <person name="Korhonen P.K."/>
            <person name="Edoardo P."/>
            <person name="Giuseppe L.R."/>
            <person name="Gasser R.B."/>
        </authorList>
    </citation>
    <scope>NUCLEOTIDE SEQUENCE [LARGE SCALE GENOMIC DNA]</scope>
    <source>
        <strain evidence="1">ISS1029</strain>
    </source>
</reference>
<evidence type="ECO:0000313" key="2">
    <source>
        <dbReference type="Proteomes" id="UP000055024"/>
    </source>
</evidence>
<comment type="caution">
    <text evidence="1">The sequence shown here is derived from an EMBL/GenBank/DDBJ whole genome shotgun (WGS) entry which is preliminary data.</text>
</comment>
<name>A0A0V1DMM7_9BILA</name>
<sequence>MKRRFSTDAYVLNGRHNAHSIKSGLTETEILVT</sequence>
<dbReference type="Proteomes" id="UP000055024">
    <property type="component" value="Unassembled WGS sequence"/>
</dbReference>
<keyword evidence="2" id="KW-1185">Reference proteome</keyword>
<protein>
    <submittedName>
        <fullName evidence="1">Uncharacterized protein</fullName>
    </submittedName>
</protein>